<evidence type="ECO:0000256" key="1">
    <source>
        <dbReference type="SAM" id="SignalP"/>
    </source>
</evidence>
<name>A0A2M9YCD3_9LEPT</name>
<feature type="signal peptide" evidence="1">
    <location>
        <begin position="1"/>
        <end position="20"/>
    </location>
</feature>
<keyword evidence="3" id="KW-1185">Reference proteome</keyword>
<dbReference type="AlphaFoldDB" id="A0A2M9YCD3"/>
<dbReference type="RefSeq" id="WP_100710593.1">
    <property type="nucleotide sequence ID" value="NZ_NPDR01000004.1"/>
</dbReference>
<sequence>MKKLILHSALALILTGTAFAQPSGGPGGPPGEDPCKTERQTYCKDSRYGHESDRCLKEYMSKLSESCKNHINEMLSRFEKFRSACAADEEKYCKNVERGHAHMKCMRENENKLSASCKAALPPPPPGGGPRS</sequence>
<gene>
    <name evidence="2" type="ORF">CH362_12130</name>
</gene>
<evidence type="ECO:0008006" key="4">
    <source>
        <dbReference type="Google" id="ProtNLM"/>
    </source>
</evidence>
<dbReference type="Proteomes" id="UP000231926">
    <property type="component" value="Unassembled WGS sequence"/>
</dbReference>
<dbReference type="EMBL" id="NPDR01000004">
    <property type="protein sequence ID" value="PJZ49169.1"/>
    <property type="molecule type" value="Genomic_DNA"/>
</dbReference>
<protein>
    <recommendedName>
        <fullName evidence="4">Cys-rich protein</fullName>
    </recommendedName>
</protein>
<comment type="caution">
    <text evidence="2">The sequence shown here is derived from an EMBL/GenBank/DDBJ whole genome shotgun (WGS) entry which is preliminary data.</text>
</comment>
<evidence type="ECO:0000313" key="3">
    <source>
        <dbReference type="Proteomes" id="UP000231926"/>
    </source>
</evidence>
<organism evidence="2 3">
    <name type="scientific">Leptospira saintgironsiae</name>
    <dbReference type="NCBI Taxonomy" id="2023183"/>
    <lineage>
        <taxon>Bacteria</taxon>
        <taxon>Pseudomonadati</taxon>
        <taxon>Spirochaetota</taxon>
        <taxon>Spirochaetia</taxon>
        <taxon>Leptospirales</taxon>
        <taxon>Leptospiraceae</taxon>
        <taxon>Leptospira</taxon>
    </lineage>
</organism>
<proteinExistence type="predicted"/>
<feature type="chain" id="PRO_5014689883" description="Cys-rich protein" evidence="1">
    <location>
        <begin position="21"/>
        <end position="132"/>
    </location>
</feature>
<accession>A0A2M9YCD3</accession>
<keyword evidence="1" id="KW-0732">Signal</keyword>
<evidence type="ECO:0000313" key="2">
    <source>
        <dbReference type="EMBL" id="PJZ49169.1"/>
    </source>
</evidence>
<reference evidence="2 3" key="1">
    <citation type="submission" date="2017-07" db="EMBL/GenBank/DDBJ databases">
        <title>Leptospira spp. isolated from tropical soils.</title>
        <authorList>
            <person name="Thibeaux R."/>
            <person name="Iraola G."/>
            <person name="Ferres I."/>
            <person name="Bierque E."/>
            <person name="Girault D."/>
            <person name="Soupe-Gilbert M.-E."/>
            <person name="Picardeau M."/>
            <person name="Goarant C."/>
        </authorList>
    </citation>
    <scope>NUCLEOTIDE SEQUENCE [LARGE SCALE GENOMIC DNA]</scope>
    <source>
        <strain evidence="2 3">FH4-C-A2</strain>
    </source>
</reference>
<dbReference type="OrthoDB" id="328909at2"/>